<name>A0ABQ0ED13_APOSI</name>
<organism evidence="1 2">
    <name type="scientific">Apodemus speciosus</name>
    <name type="common">Large Japanese field mouse</name>
    <dbReference type="NCBI Taxonomy" id="105296"/>
    <lineage>
        <taxon>Eukaryota</taxon>
        <taxon>Metazoa</taxon>
        <taxon>Chordata</taxon>
        <taxon>Craniata</taxon>
        <taxon>Vertebrata</taxon>
        <taxon>Euteleostomi</taxon>
        <taxon>Mammalia</taxon>
        <taxon>Eutheria</taxon>
        <taxon>Euarchontoglires</taxon>
        <taxon>Glires</taxon>
        <taxon>Rodentia</taxon>
        <taxon>Myomorpha</taxon>
        <taxon>Muroidea</taxon>
        <taxon>Muridae</taxon>
        <taxon>Murinae</taxon>
        <taxon>Apodemus</taxon>
    </lineage>
</organism>
<comment type="caution">
    <text evidence="1">The sequence shown here is derived from an EMBL/GenBank/DDBJ whole genome shotgun (WGS) entry which is preliminary data.</text>
</comment>
<gene>
    <name evidence="1" type="ORF">APTSU1_000026300</name>
</gene>
<keyword evidence="2" id="KW-1185">Reference proteome</keyword>
<proteinExistence type="predicted"/>
<dbReference type="Proteomes" id="UP001623349">
    <property type="component" value="Unassembled WGS sequence"/>
</dbReference>
<protein>
    <submittedName>
        <fullName evidence="1">Malate dehydrogenase 1B</fullName>
    </submittedName>
</protein>
<evidence type="ECO:0000313" key="1">
    <source>
        <dbReference type="EMBL" id="GAB1285033.1"/>
    </source>
</evidence>
<evidence type="ECO:0000313" key="2">
    <source>
        <dbReference type="Proteomes" id="UP001623349"/>
    </source>
</evidence>
<sequence length="164" mass="19013">MAKFVIAGKANCPYYAKAELLADYLQKNLPDFRIFKITQHPDVWEPVSLCSPGWHGTHRDPPPPASTVLQDWLEDVCERNMWDHRTSPIIWRELLDRGGKGLLLGGYNEFLEHAQLYYGVTSNMTTELMMVIAKENMQTHTEQELDKENMKDLISPLQVWIARR</sequence>
<dbReference type="EMBL" id="BAAFST010000001">
    <property type="protein sequence ID" value="GAB1285033.1"/>
    <property type="molecule type" value="Genomic_DNA"/>
</dbReference>
<accession>A0ABQ0ED13</accession>
<reference evidence="1 2" key="1">
    <citation type="submission" date="2024-08" db="EMBL/GenBank/DDBJ databases">
        <title>The draft genome of Apodemus speciosus.</title>
        <authorList>
            <person name="Nabeshima K."/>
            <person name="Suzuki S."/>
            <person name="Onuma M."/>
        </authorList>
    </citation>
    <scope>NUCLEOTIDE SEQUENCE [LARGE SCALE GENOMIC DNA]</scope>
    <source>
        <strain evidence="1">IB14-021</strain>
    </source>
</reference>